<dbReference type="SUPFAM" id="SSF117856">
    <property type="entry name" value="AF0104/ALDC/Ptd012-like"/>
    <property type="match status" value="1"/>
</dbReference>
<evidence type="ECO:0000313" key="3">
    <source>
        <dbReference type="Proteomes" id="UP000245712"/>
    </source>
</evidence>
<keyword evidence="3" id="KW-1185">Reference proteome</keyword>
<evidence type="ECO:0000259" key="1">
    <source>
        <dbReference type="PROSITE" id="PS51742"/>
    </source>
</evidence>
<organism evidence="2 3">
    <name type="scientific">Paraburkholderia unamae</name>
    <dbReference type="NCBI Taxonomy" id="219649"/>
    <lineage>
        <taxon>Bacteria</taxon>
        <taxon>Pseudomonadati</taxon>
        <taxon>Pseudomonadota</taxon>
        <taxon>Betaproteobacteria</taxon>
        <taxon>Burkholderiales</taxon>
        <taxon>Burkholderiaceae</taxon>
        <taxon>Paraburkholderia</taxon>
    </lineage>
</organism>
<dbReference type="Proteomes" id="UP000245712">
    <property type="component" value="Unassembled WGS sequence"/>
</dbReference>
<dbReference type="InterPro" id="IPR005175">
    <property type="entry name" value="PPC_dom"/>
</dbReference>
<gene>
    <name evidence="2" type="ORF">C7402_112156</name>
</gene>
<name>A0ABX5KKC9_9BURK</name>
<dbReference type="EMBL" id="QEOB01000012">
    <property type="protein sequence ID" value="PVX79969.1"/>
    <property type="molecule type" value="Genomic_DNA"/>
</dbReference>
<evidence type="ECO:0000313" key="2">
    <source>
        <dbReference type="EMBL" id="PVX79969.1"/>
    </source>
</evidence>
<comment type="caution">
    <text evidence="2">The sequence shown here is derived from an EMBL/GenBank/DDBJ whole genome shotgun (WGS) entry which is preliminary data.</text>
</comment>
<dbReference type="RefSeq" id="WP_116612516.1">
    <property type="nucleotide sequence ID" value="NZ_CAJZAT010000193.1"/>
</dbReference>
<sequence>MLQTMFPPDGLAAQAQAARRNLAGTPVFAAPVTHPGRAQAPRVLDATTGNRTREFNVILPGGTRVGAALRGLLDGWGAGAGCGRIVAGACARVQYHVMTHATEGPRPYVYGPPIVTSGENTLIGAAITIGRRQDGVRILHCHGGFVDAQGRHHGGHVILDETFAAATGLHIRLCLFDGIDLVVSPDAETTFDLLQPV</sequence>
<dbReference type="Gene3D" id="3.30.1330.80">
    <property type="entry name" value="Hypothetical protein, similar to alpha- acetolactate decarboxylase, domain 2"/>
    <property type="match status" value="1"/>
</dbReference>
<proteinExistence type="predicted"/>
<reference evidence="2 3" key="1">
    <citation type="submission" date="2018-05" db="EMBL/GenBank/DDBJ databases">
        <title>Genomic Encyclopedia of Type Strains, Phase IV (KMG-V): Genome sequencing to study the core and pangenomes of soil and plant-associated prokaryotes.</title>
        <authorList>
            <person name="Whitman W."/>
        </authorList>
    </citation>
    <scope>NUCLEOTIDE SEQUENCE [LARGE SCALE GENOMIC DNA]</scope>
    <source>
        <strain evidence="2 3">SCZa-39</strain>
    </source>
</reference>
<feature type="domain" description="PPC" evidence="1">
    <location>
        <begin position="49"/>
        <end position="197"/>
    </location>
</feature>
<dbReference type="PROSITE" id="PS51742">
    <property type="entry name" value="PPC"/>
    <property type="match status" value="1"/>
</dbReference>
<protein>
    <recommendedName>
        <fullName evidence="1">PPC domain-containing protein</fullName>
    </recommendedName>
</protein>
<accession>A0ABX5KKC9</accession>